<dbReference type="AlphaFoldDB" id="A0A9Q1G0L4"/>
<sequence length="160" mass="17409">MRQAVKDCVPAENACNRMNFARRGQDERLMNQEAWLYSPEGMCACVCGEAGGLVHTCQRWGVGVERGAAGGERSLKVKQGGRRPLLAAALRSLGCGEIRSFRCQPPSSRRGTEPWERGPSARRSAAASPTGKNKSRNEPAFRELPHHIPTALPPAKGILF</sequence>
<feature type="compositionally biased region" description="Basic and acidic residues" evidence="1">
    <location>
        <begin position="135"/>
        <end position="146"/>
    </location>
</feature>
<protein>
    <submittedName>
        <fullName evidence="2">Uncharacterized protein</fullName>
    </submittedName>
</protein>
<evidence type="ECO:0000256" key="1">
    <source>
        <dbReference type="SAM" id="MobiDB-lite"/>
    </source>
</evidence>
<gene>
    <name evidence="2" type="ORF">SKAU_G00107480</name>
</gene>
<evidence type="ECO:0000313" key="2">
    <source>
        <dbReference type="EMBL" id="KAJ8370720.1"/>
    </source>
</evidence>
<comment type="caution">
    <text evidence="2">The sequence shown here is derived from an EMBL/GenBank/DDBJ whole genome shotgun (WGS) entry which is preliminary data.</text>
</comment>
<evidence type="ECO:0000313" key="3">
    <source>
        <dbReference type="Proteomes" id="UP001152622"/>
    </source>
</evidence>
<proteinExistence type="predicted"/>
<dbReference type="Proteomes" id="UP001152622">
    <property type="component" value="Chromosome 3"/>
</dbReference>
<keyword evidence="3" id="KW-1185">Reference proteome</keyword>
<accession>A0A9Q1G0L4</accession>
<dbReference type="EMBL" id="JAINUF010000003">
    <property type="protein sequence ID" value="KAJ8370720.1"/>
    <property type="molecule type" value="Genomic_DNA"/>
</dbReference>
<feature type="region of interest" description="Disordered" evidence="1">
    <location>
        <begin position="103"/>
        <end position="160"/>
    </location>
</feature>
<name>A0A9Q1G0L4_SYNKA</name>
<organism evidence="2 3">
    <name type="scientific">Synaphobranchus kaupii</name>
    <name type="common">Kaup's arrowtooth eel</name>
    <dbReference type="NCBI Taxonomy" id="118154"/>
    <lineage>
        <taxon>Eukaryota</taxon>
        <taxon>Metazoa</taxon>
        <taxon>Chordata</taxon>
        <taxon>Craniata</taxon>
        <taxon>Vertebrata</taxon>
        <taxon>Euteleostomi</taxon>
        <taxon>Actinopterygii</taxon>
        <taxon>Neopterygii</taxon>
        <taxon>Teleostei</taxon>
        <taxon>Anguilliformes</taxon>
        <taxon>Synaphobranchidae</taxon>
        <taxon>Synaphobranchus</taxon>
    </lineage>
</organism>
<reference evidence="2" key="1">
    <citation type="journal article" date="2023" name="Science">
        <title>Genome structures resolve the early diversification of teleost fishes.</title>
        <authorList>
            <person name="Parey E."/>
            <person name="Louis A."/>
            <person name="Montfort J."/>
            <person name="Bouchez O."/>
            <person name="Roques C."/>
            <person name="Iampietro C."/>
            <person name="Lluch J."/>
            <person name="Castinel A."/>
            <person name="Donnadieu C."/>
            <person name="Desvignes T."/>
            <person name="Floi Bucao C."/>
            <person name="Jouanno E."/>
            <person name="Wen M."/>
            <person name="Mejri S."/>
            <person name="Dirks R."/>
            <person name="Jansen H."/>
            <person name="Henkel C."/>
            <person name="Chen W.J."/>
            <person name="Zahm M."/>
            <person name="Cabau C."/>
            <person name="Klopp C."/>
            <person name="Thompson A.W."/>
            <person name="Robinson-Rechavi M."/>
            <person name="Braasch I."/>
            <person name="Lecointre G."/>
            <person name="Bobe J."/>
            <person name="Postlethwait J.H."/>
            <person name="Berthelot C."/>
            <person name="Roest Crollius H."/>
            <person name="Guiguen Y."/>
        </authorList>
    </citation>
    <scope>NUCLEOTIDE SEQUENCE</scope>
    <source>
        <strain evidence="2">WJC10195</strain>
    </source>
</reference>